<evidence type="ECO:0000313" key="4">
    <source>
        <dbReference type="Proteomes" id="UP000077202"/>
    </source>
</evidence>
<name>A0A176WE63_MARPO</name>
<protein>
    <submittedName>
        <fullName evidence="3">Uncharacterized protein</fullName>
    </submittedName>
</protein>
<evidence type="ECO:0000256" key="1">
    <source>
        <dbReference type="SAM" id="MobiDB-lite"/>
    </source>
</evidence>
<feature type="region of interest" description="Disordered" evidence="1">
    <location>
        <begin position="185"/>
        <end position="226"/>
    </location>
</feature>
<evidence type="ECO:0000313" key="3">
    <source>
        <dbReference type="EMBL" id="OAE31369.1"/>
    </source>
</evidence>
<reference evidence="3" key="1">
    <citation type="submission" date="2016-03" db="EMBL/GenBank/DDBJ databases">
        <title>Mechanisms controlling the formation of the plant cell surface in tip-growing cells are functionally conserved among land plants.</title>
        <authorList>
            <person name="Honkanen S."/>
            <person name="Jones V.A."/>
            <person name="Morieri G."/>
            <person name="Champion C."/>
            <person name="Hetherington A.J."/>
            <person name="Kelly S."/>
            <person name="Saint-Marcoux D."/>
            <person name="Proust H."/>
            <person name="Prescott H."/>
            <person name="Dolan L."/>
        </authorList>
    </citation>
    <scope>NUCLEOTIDE SEQUENCE [LARGE SCALE GENOMIC DNA]</scope>
    <source>
        <tissue evidence="3">Whole gametophyte</tissue>
    </source>
</reference>
<feature type="compositionally biased region" description="Basic and acidic residues" evidence="1">
    <location>
        <begin position="214"/>
        <end position="226"/>
    </location>
</feature>
<feature type="compositionally biased region" description="Basic and acidic residues" evidence="1">
    <location>
        <begin position="135"/>
        <end position="148"/>
    </location>
</feature>
<sequence length="609" mass="68206">MGRNQSWTKVVTWSTLHEYPYSMLALTAYLYYIMIFFNPLKFVMNMLLHRLPSLILDVSPLVMVMLFFIATGSNNPSASASSLNSRCTVISPTINSSKRENSIHRESSLTRSSYPRSWPSWDWLQPYDPDLFLRPEKKMGSKAGDTDWKNPSGRSAEPRVQESSSAMDRSNSVVACTCEGCTYSRRSEGQAPLDEPAQQPTPRSDPIFRVQRSSGEKKLSKESRDYEKVIDPVQQALEGRTSLAIKKSHGATSAIAGGDEKVTATEFEIQVTAAEMGEHQSTRSKSAGPVHADPCERLANTIRAGGYFNALPDPQPVSQASPEVSAADPGQYKNGKINEVEDPPDVITSHSQLFSVGSLNDWSQLHCGQDEISDDNVGDQRGEESEIVFPITLEAINRPSPHTEVNQDRVSVPSTSKNFIGLKAVPCTAAAEPLPVIKDPGFFSELGSLPLEKVSQLYSFKHMTLDEKNEEKAYWVEKWRRCGEVESRHKAPPDKNLFQGLTLSASFRHASVDNDTYKPSAPPFDPLLFYDNFIKDRGFANPSVFFKTYKPFVTDEGNVFLFNFQEPESSLLHLCGSFMIREIRTFNWLEVKVKLSLMQRHLTLWLPLP</sequence>
<gene>
    <name evidence="3" type="ORF">AXG93_3789s1090</name>
</gene>
<evidence type="ECO:0000256" key="2">
    <source>
        <dbReference type="SAM" id="Phobius"/>
    </source>
</evidence>
<feature type="region of interest" description="Disordered" evidence="1">
    <location>
        <begin position="312"/>
        <end position="337"/>
    </location>
</feature>
<keyword evidence="2" id="KW-1133">Transmembrane helix</keyword>
<accession>A0A176WE63</accession>
<dbReference type="Proteomes" id="UP000077202">
    <property type="component" value="Unassembled WGS sequence"/>
</dbReference>
<comment type="caution">
    <text evidence="3">The sequence shown here is derived from an EMBL/GenBank/DDBJ whole genome shotgun (WGS) entry which is preliminary data.</text>
</comment>
<keyword evidence="2" id="KW-0472">Membrane</keyword>
<dbReference type="AlphaFoldDB" id="A0A176WE63"/>
<feature type="region of interest" description="Disordered" evidence="1">
    <location>
        <begin position="135"/>
        <end position="169"/>
    </location>
</feature>
<proteinExistence type="predicted"/>
<feature type="transmembrane region" description="Helical" evidence="2">
    <location>
        <begin position="20"/>
        <end position="39"/>
    </location>
</feature>
<dbReference type="EMBL" id="LVLJ01001111">
    <property type="protein sequence ID" value="OAE31369.1"/>
    <property type="molecule type" value="Genomic_DNA"/>
</dbReference>
<keyword evidence="4" id="KW-1185">Reference proteome</keyword>
<organism evidence="3 4">
    <name type="scientific">Marchantia polymorpha subsp. ruderalis</name>
    <dbReference type="NCBI Taxonomy" id="1480154"/>
    <lineage>
        <taxon>Eukaryota</taxon>
        <taxon>Viridiplantae</taxon>
        <taxon>Streptophyta</taxon>
        <taxon>Embryophyta</taxon>
        <taxon>Marchantiophyta</taxon>
        <taxon>Marchantiopsida</taxon>
        <taxon>Marchantiidae</taxon>
        <taxon>Marchantiales</taxon>
        <taxon>Marchantiaceae</taxon>
        <taxon>Marchantia</taxon>
    </lineage>
</organism>
<keyword evidence="2" id="KW-0812">Transmembrane</keyword>
<feature type="transmembrane region" description="Helical" evidence="2">
    <location>
        <begin position="51"/>
        <end position="70"/>
    </location>
</feature>